<proteinExistence type="predicted"/>
<dbReference type="EMBL" id="MT144857">
    <property type="protein sequence ID" value="QJI00506.1"/>
    <property type="molecule type" value="Genomic_DNA"/>
</dbReference>
<accession>A0A6M3XW59</accession>
<dbReference type="Pfam" id="PF24175">
    <property type="entry name" value="SU10_adaptor"/>
    <property type="match status" value="1"/>
</dbReference>
<evidence type="ECO:0000313" key="1">
    <source>
        <dbReference type="EMBL" id="QJI00506.1"/>
    </source>
</evidence>
<dbReference type="AlphaFoldDB" id="A0A6M3XW59"/>
<organism evidence="1">
    <name type="scientific">viral metagenome</name>
    <dbReference type="NCBI Taxonomy" id="1070528"/>
    <lineage>
        <taxon>unclassified sequences</taxon>
        <taxon>metagenomes</taxon>
        <taxon>organismal metagenomes</taxon>
    </lineage>
</organism>
<sequence>MGDKTFAEFKSELVLNLANREGIDAYTGGWINAAYLDLCTKTKFWSLQIPKKFLFYELQATVNANTIDGTAYIATPSDCVSIYAVWDSTSDVKLKRINLRQYINYVGREDVDSEDTPARYVRSGGNIYLHPTPDAVYAMRTYYRKRPAVLTGTDKTIIGAEWDEVILDLATIKGMMKLRMYDDYKIWKIEWIESVSAKMGMYDSERDDTRDILKPDIAYIGYGRNT</sequence>
<protein>
    <submittedName>
        <fullName evidence="1">Uncharacterized protein</fullName>
    </submittedName>
</protein>
<name>A0A6M3XW59_9ZZZZ</name>
<dbReference type="InterPro" id="IPR056209">
    <property type="entry name" value="SU10_adaptor"/>
</dbReference>
<gene>
    <name evidence="1" type="ORF">TM448B01980_0006</name>
</gene>
<reference evidence="1" key="1">
    <citation type="submission" date="2020-03" db="EMBL/GenBank/DDBJ databases">
        <title>The deep terrestrial virosphere.</title>
        <authorList>
            <person name="Holmfeldt K."/>
            <person name="Nilsson E."/>
            <person name="Simone D."/>
            <person name="Lopez-Fernandez M."/>
            <person name="Wu X."/>
            <person name="de Brujin I."/>
            <person name="Lundin D."/>
            <person name="Andersson A."/>
            <person name="Bertilsson S."/>
            <person name="Dopson M."/>
        </authorList>
    </citation>
    <scope>NUCLEOTIDE SEQUENCE</scope>
    <source>
        <strain evidence="1">TM448B01980</strain>
    </source>
</reference>